<keyword evidence="2" id="KW-1185">Reference proteome</keyword>
<comment type="caution">
    <text evidence="1">The sequence shown here is derived from an EMBL/GenBank/DDBJ whole genome shotgun (WGS) entry which is preliminary data.</text>
</comment>
<proteinExistence type="predicted"/>
<organism evidence="1 2">
    <name type="scientific">Trifolium medium</name>
    <dbReference type="NCBI Taxonomy" id="97028"/>
    <lineage>
        <taxon>Eukaryota</taxon>
        <taxon>Viridiplantae</taxon>
        <taxon>Streptophyta</taxon>
        <taxon>Embryophyta</taxon>
        <taxon>Tracheophyta</taxon>
        <taxon>Spermatophyta</taxon>
        <taxon>Magnoliopsida</taxon>
        <taxon>eudicotyledons</taxon>
        <taxon>Gunneridae</taxon>
        <taxon>Pentapetalae</taxon>
        <taxon>rosids</taxon>
        <taxon>fabids</taxon>
        <taxon>Fabales</taxon>
        <taxon>Fabaceae</taxon>
        <taxon>Papilionoideae</taxon>
        <taxon>50 kb inversion clade</taxon>
        <taxon>NPAAA clade</taxon>
        <taxon>Hologalegina</taxon>
        <taxon>IRL clade</taxon>
        <taxon>Trifolieae</taxon>
        <taxon>Trifolium</taxon>
    </lineage>
</organism>
<dbReference type="AlphaFoldDB" id="A0A392VLZ6"/>
<feature type="non-terminal residue" evidence="1">
    <location>
        <position position="1"/>
    </location>
</feature>
<dbReference type="EMBL" id="LXQA011165816">
    <property type="protein sequence ID" value="MCI87430.1"/>
    <property type="molecule type" value="Genomic_DNA"/>
</dbReference>
<reference evidence="1 2" key="1">
    <citation type="journal article" date="2018" name="Front. Plant Sci.">
        <title>Red Clover (Trifolium pratense) and Zigzag Clover (T. medium) - A Picture of Genomic Similarities and Differences.</title>
        <authorList>
            <person name="Dluhosova J."/>
            <person name="Istvanek J."/>
            <person name="Nedelnik J."/>
            <person name="Repkova J."/>
        </authorList>
    </citation>
    <scope>NUCLEOTIDE SEQUENCE [LARGE SCALE GENOMIC DNA]</scope>
    <source>
        <strain evidence="2">cv. 10/8</strain>
        <tissue evidence="1">Leaf</tissue>
    </source>
</reference>
<evidence type="ECO:0000313" key="2">
    <source>
        <dbReference type="Proteomes" id="UP000265520"/>
    </source>
</evidence>
<evidence type="ECO:0000313" key="1">
    <source>
        <dbReference type="EMBL" id="MCI87430.1"/>
    </source>
</evidence>
<protein>
    <submittedName>
        <fullName evidence="1">Uncharacterized protein</fullName>
    </submittedName>
</protein>
<name>A0A392VLZ6_9FABA</name>
<dbReference type="Proteomes" id="UP000265520">
    <property type="component" value="Unassembled WGS sequence"/>
</dbReference>
<accession>A0A392VLZ6</accession>
<sequence length="27" mass="2840">DSREVAKTLDIIRETGPGLGLDSVARA</sequence>